<feature type="compositionally biased region" description="Polar residues" evidence="24">
    <location>
        <begin position="833"/>
        <end position="845"/>
    </location>
</feature>
<dbReference type="InterPro" id="IPR013083">
    <property type="entry name" value="Znf_RING/FYVE/PHD"/>
</dbReference>
<feature type="compositionally biased region" description="Polar residues" evidence="24">
    <location>
        <begin position="1002"/>
        <end position="1019"/>
    </location>
</feature>
<feature type="domain" description="PHD-type" evidence="25">
    <location>
        <begin position="51"/>
        <end position="102"/>
    </location>
</feature>
<evidence type="ECO:0000256" key="9">
    <source>
        <dbReference type="ARBA" id="ARBA00022838"/>
    </source>
</evidence>
<evidence type="ECO:0000256" key="10">
    <source>
        <dbReference type="ARBA" id="ARBA00022853"/>
    </source>
</evidence>
<dbReference type="CDD" id="cd15554">
    <property type="entry name" value="PHD_PHF2_like"/>
    <property type="match status" value="1"/>
</dbReference>
<evidence type="ECO:0000256" key="6">
    <source>
        <dbReference type="ARBA" id="ARBA00022723"/>
    </source>
</evidence>
<dbReference type="FunFam" id="1.20.58.1360:FF:000001">
    <property type="entry name" value="Histone lysine demethylase PHF8"/>
    <property type="match status" value="1"/>
</dbReference>
<dbReference type="InterPro" id="IPR041070">
    <property type="entry name" value="JHD"/>
</dbReference>
<feature type="region of interest" description="Disordered" evidence="24">
    <location>
        <begin position="807"/>
        <end position="1023"/>
    </location>
</feature>
<dbReference type="GO" id="GO:0007420">
    <property type="term" value="P:brain development"/>
    <property type="evidence" value="ECO:0007669"/>
    <property type="project" value="UniProtKB-ARBA"/>
</dbReference>
<evidence type="ECO:0000259" key="25">
    <source>
        <dbReference type="PROSITE" id="PS50016"/>
    </source>
</evidence>
<evidence type="ECO:0000256" key="1">
    <source>
        <dbReference type="ARBA" id="ARBA00004604"/>
    </source>
</evidence>
<dbReference type="InterPro" id="IPR050690">
    <property type="entry name" value="JHDM1_Histone_Demethylase"/>
</dbReference>
<evidence type="ECO:0000256" key="22">
    <source>
        <dbReference type="ARBA" id="ARBA00081977"/>
    </source>
</evidence>
<dbReference type="PROSITE" id="PS01359">
    <property type="entry name" value="ZF_PHD_1"/>
    <property type="match status" value="1"/>
</dbReference>
<evidence type="ECO:0000256" key="18">
    <source>
        <dbReference type="ARBA" id="ARBA00023328"/>
    </source>
</evidence>
<keyword evidence="11" id="KW-0223">Dioxygenase</keyword>
<dbReference type="Gene3D" id="2.60.120.650">
    <property type="entry name" value="Cupin"/>
    <property type="match status" value="1"/>
</dbReference>
<gene>
    <name evidence="27" type="primary">PHF2</name>
</gene>
<feature type="compositionally biased region" description="Basic and acidic residues" evidence="24">
    <location>
        <begin position="607"/>
        <end position="635"/>
    </location>
</feature>
<evidence type="ECO:0000256" key="16">
    <source>
        <dbReference type="ARBA" id="ARBA00023163"/>
    </source>
</evidence>
<feature type="compositionally biased region" description="Basic and acidic residues" evidence="24">
    <location>
        <begin position="898"/>
        <end position="907"/>
    </location>
</feature>
<dbReference type="Pfam" id="PF02373">
    <property type="entry name" value="JmjC"/>
    <property type="match status" value="1"/>
</dbReference>
<dbReference type="InterPro" id="IPR001965">
    <property type="entry name" value="Znf_PHD"/>
</dbReference>
<dbReference type="GO" id="GO:0051213">
    <property type="term" value="F:dioxygenase activity"/>
    <property type="evidence" value="ECO:0007669"/>
    <property type="project" value="UniProtKB-KW"/>
</dbReference>
<evidence type="ECO:0000313" key="27">
    <source>
        <dbReference type="EMBL" id="SBR57035.1"/>
    </source>
</evidence>
<feature type="compositionally biased region" description="Basic and acidic residues" evidence="24">
    <location>
        <begin position="766"/>
        <end position="780"/>
    </location>
</feature>
<dbReference type="SUPFAM" id="SSF57903">
    <property type="entry name" value="FYVE/PHD zinc finger"/>
    <property type="match status" value="1"/>
</dbReference>
<dbReference type="SUPFAM" id="SSF51197">
    <property type="entry name" value="Clavaminate synthase-like"/>
    <property type="match status" value="1"/>
</dbReference>
<keyword evidence="4" id="KW-0158">Chromosome</keyword>
<evidence type="ECO:0000256" key="20">
    <source>
        <dbReference type="ARBA" id="ARBA00068607"/>
    </source>
</evidence>
<dbReference type="GO" id="GO:0140096">
    <property type="term" value="F:catalytic activity, acting on a protein"/>
    <property type="evidence" value="ECO:0007669"/>
    <property type="project" value="UniProtKB-ARBA"/>
</dbReference>
<dbReference type="AlphaFoldDB" id="A0A1A8MJE6"/>
<dbReference type="GO" id="GO:0010628">
    <property type="term" value="P:positive regulation of gene expression"/>
    <property type="evidence" value="ECO:0007669"/>
    <property type="project" value="UniProtKB-ARBA"/>
</dbReference>
<dbReference type="GO" id="GO:0006325">
    <property type="term" value="P:chromatin organization"/>
    <property type="evidence" value="ECO:0007669"/>
    <property type="project" value="UniProtKB-KW"/>
</dbReference>
<evidence type="ECO:0000256" key="24">
    <source>
        <dbReference type="SAM" id="MobiDB-lite"/>
    </source>
</evidence>
<feature type="compositionally biased region" description="Polar residues" evidence="24">
    <location>
        <begin position="810"/>
        <end position="825"/>
    </location>
</feature>
<keyword evidence="13" id="KW-0408">Iron</keyword>
<dbReference type="InterPro" id="IPR011011">
    <property type="entry name" value="Znf_FYVE_PHD"/>
</dbReference>
<evidence type="ECO:0000256" key="12">
    <source>
        <dbReference type="ARBA" id="ARBA00023002"/>
    </source>
</evidence>
<feature type="region of interest" description="Disordered" evidence="24">
    <location>
        <begin position="1049"/>
        <end position="1088"/>
    </location>
</feature>
<evidence type="ECO:0000256" key="23">
    <source>
        <dbReference type="PROSITE-ProRule" id="PRU00146"/>
    </source>
</evidence>
<dbReference type="PANTHER" id="PTHR23123">
    <property type="entry name" value="PHD/F-BOX CONTAINING PROTEIN"/>
    <property type="match status" value="1"/>
</dbReference>
<feature type="region of interest" description="Disordered" evidence="24">
    <location>
        <begin position="741"/>
        <end position="794"/>
    </location>
</feature>
<keyword evidence="14" id="KW-0805">Transcription regulation</keyword>
<dbReference type="InterPro" id="IPR019786">
    <property type="entry name" value="Zinc_finger_PHD-type_CS"/>
</dbReference>
<feature type="compositionally biased region" description="Low complexity" evidence="24">
    <location>
        <begin position="846"/>
        <end position="858"/>
    </location>
</feature>
<evidence type="ECO:0000256" key="17">
    <source>
        <dbReference type="ARBA" id="ARBA00023242"/>
    </source>
</evidence>
<dbReference type="Pfam" id="PF00628">
    <property type="entry name" value="PHD"/>
    <property type="match status" value="1"/>
</dbReference>
<feature type="compositionally biased region" description="Basic residues" evidence="24">
    <location>
        <begin position="983"/>
        <end position="994"/>
    </location>
</feature>
<feature type="compositionally biased region" description="Low complexity" evidence="24">
    <location>
        <begin position="1052"/>
        <end position="1071"/>
    </location>
</feature>
<comment type="similarity">
    <text evidence="3">Belongs to the JHDM1 histone demethylase family. JHDM1D subfamily.</text>
</comment>
<dbReference type="SMART" id="SM00249">
    <property type="entry name" value="PHD"/>
    <property type="match status" value="1"/>
</dbReference>
<accession>A0A1A8MJE6</accession>
<keyword evidence="16" id="KW-0804">Transcription</keyword>
<dbReference type="GO" id="GO:0008270">
    <property type="term" value="F:zinc ion binding"/>
    <property type="evidence" value="ECO:0007669"/>
    <property type="project" value="UniProtKB-KW"/>
</dbReference>
<feature type="compositionally biased region" description="Basic and acidic residues" evidence="24">
    <location>
        <begin position="949"/>
        <end position="958"/>
    </location>
</feature>
<dbReference type="FunFam" id="3.30.40.10:FF:000193">
    <property type="entry name" value="lysine-specific demethylase PHF2 isoform X1"/>
    <property type="match status" value="1"/>
</dbReference>
<dbReference type="GO" id="GO:0005730">
    <property type="term" value="C:nucleolus"/>
    <property type="evidence" value="ECO:0007669"/>
    <property type="project" value="UniProtKB-SubCell"/>
</dbReference>
<keyword evidence="5" id="KW-0597">Phosphoprotein</keyword>
<keyword evidence="18" id="KW-0137">Centromere</keyword>
<feature type="compositionally biased region" description="Polar residues" evidence="24">
    <location>
        <begin position="489"/>
        <end position="500"/>
    </location>
</feature>
<keyword evidence="12" id="KW-0560">Oxidoreductase</keyword>
<evidence type="ECO:0000256" key="7">
    <source>
        <dbReference type="ARBA" id="ARBA00022771"/>
    </source>
</evidence>
<evidence type="ECO:0000256" key="19">
    <source>
        <dbReference type="ARBA" id="ARBA00056118"/>
    </source>
</evidence>
<keyword evidence="17" id="KW-0539">Nucleus</keyword>
<dbReference type="GO" id="GO:0000776">
    <property type="term" value="C:kinetochore"/>
    <property type="evidence" value="ECO:0007669"/>
    <property type="project" value="UniProtKB-KW"/>
</dbReference>
<reference evidence="27" key="2">
    <citation type="submission" date="2016-06" db="EMBL/GenBank/DDBJ databases">
        <title>The genome of a short-lived fish provides insights into sex chromosome evolution and the genetic control of aging.</title>
        <authorList>
            <person name="Reichwald K."/>
            <person name="Felder M."/>
            <person name="Petzold A."/>
            <person name="Koch P."/>
            <person name="Groth M."/>
            <person name="Platzer M."/>
        </authorList>
    </citation>
    <scope>NUCLEOTIDE SEQUENCE</scope>
    <source>
        <tissue evidence="27">Brain</tissue>
    </source>
</reference>
<organism evidence="27">
    <name type="scientific">Nothobranchius pienaari</name>
    <dbReference type="NCBI Taxonomy" id="704102"/>
    <lineage>
        <taxon>Eukaryota</taxon>
        <taxon>Metazoa</taxon>
        <taxon>Chordata</taxon>
        <taxon>Craniata</taxon>
        <taxon>Vertebrata</taxon>
        <taxon>Euteleostomi</taxon>
        <taxon>Actinopterygii</taxon>
        <taxon>Neopterygii</taxon>
        <taxon>Teleostei</taxon>
        <taxon>Neoteleostei</taxon>
        <taxon>Acanthomorphata</taxon>
        <taxon>Ovalentaria</taxon>
        <taxon>Atherinomorphae</taxon>
        <taxon>Cyprinodontiformes</taxon>
        <taxon>Nothobranchiidae</taxon>
        <taxon>Nothobranchius</taxon>
    </lineage>
</organism>
<dbReference type="PROSITE" id="PS50016">
    <property type="entry name" value="ZF_PHD_2"/>
    <property type="match status" value="1"/>
</dbReference>
<feature type="compositionally biased region" description="Basic and acidic residues" evidence="24">
    <location>
        <begin position="582"/>
        <end position="594"/>
    </location>
</feature>
<reference evidence="27" key="1">
    <citation type="submission" date="2016-05" db="EMBL/GenBank/DDBJ databases">
        <authorList>
            <person name="Lavstsen T."/>
            <person name="Jespersen J.S."/>
        </authorList>
    </citation>
    <scope>NUCLEOTIDE SEQUENCE</scope>
    <source>
        <tissue evidence="27">Brain</tissue>
    </source>
</reference>
<feature type="domain" description="JmjC" evidence="26">
    <location>
        <begin position="243"/>
        <end position="399"/>
    </location>
</feature>
<keyword evidence="8" id="KW-0862">Zinc</keyword>
<evidence type="ECO:0000256" key="15">
    <source>
        <dbReference type="ARBA" id="ARBA00023159"/>
    </source>
</evidence>
<dbReference type="EMBL" id="HAEF01015876">
    <property type="protein sequence ID" value="SBR57035.1"/>
    <property type="molecule type" value="Transcribed_RNA"/>
</dbReference>
<evidence type="ECO:0000256" key="2">
    <source>
        <dbReference type="ARBA" id="ARBA00004629"/>
    </source>
</evidence>
<protein>
    <recommendedName>
        <fullName evidence="21">Lysine-specific demethylase PHF2</fullName>
    </recommendedName>
    <alternativeName>
        <fullName evidence="20">Lysine-specific demethylase phf2</fullName>
    </alternativeName>
    <alternativeName>
        <fullName evidence="22">PHD finger protein 2</fullName>
    </alternativeName>
</protein>
<keyword evidence="6" id="KW-0479">Metal-binding</keyword>
<evidence type="ECO:0000256" key="4">
    <source>
        <dbReference type="ARBA" id="ARBA00022454"/>
    </source>
</evidence>
<keyword evidence="7 23" id="KW-0863">Zinc-finger</keyword>
<evidence type="ECO:0000256" key="5">
    <source>
        <dbReference type="ARBA" id="ARBA00022553"/>
    </source>
</evidence>
<dbReference type="InterPro" id="IPR003347">
    <property type="entry name" value="JmjC_dom"/>
</dbReference>
<evidence type="ECO:0000256" key="8">
    <source>
        <dbReference type="ARBA" id="ARBA00022833"/>
    </source>
</evidence>
<evidence type="ECO:0000256" key="21">
    <source>
        <dbReference type="ARBA" id="ARBA00069081"/>
    </source>
</evidence>
<keyword evidence="9" id="KW-0995">Kinetochore</keyword>
<dbReference type="InterPro" id="IPR019787">
    <property type="entry name" value="Znf_PHD-finger"/>
</dbReference>
<sequence>MCPAGLPLPLCVFSGEDHIGSYCWQDVVPPAAPPPPSLSRRSCELNMATVPVYCICRLPYDVTQFMIECDACKDWFHGSCVGVDEDDAPDIDIYHCPNCEKAHGKSTLKKKKNWSKHDTGQSTDIKAVQNGSQVFIKELRSRTFPSADDIVVKLSGSQLNMEYLEENGFNEPILVQKKDGLGVSMPAPTFYISDVENYVGPDVSVDVVDVTKQTDSQMKLKEFVDYYYSTNRKKVLNVINLEFSDSRMNSIVESPHIVRRLSWVENYWPDDALLGKPKVTKYCLICVKDSYTDFHIECGGASVWYHVLKGEKIFFLIKPTSANLSLYERWRSSSNHSEMFFADQVDKCYKCTLKQGHTLFIPSGWINAILTPVDCLAFSGHFVHNLSVEMQMRAYEIEKRLKVKTLNPFPNFETACWYVGRHFLERFKSLHKANKQPAPYLIHGAKIINGAFRAWTKKQALLEHEDELPENMKPSQLIKDLAKEIRLSENATKTIKSEPSTKAPVEEPPSTHSEPEEPVSPAHIPSPSGERARKKVFKPPKIPKAAKPPKVPKVKEGEKKKAKKTKEPSPPPKPSSFAALESHAKDILSKMDQHKKTKVVKTVLSPPEKDVSKQNNMDKFDMREQNKNKTEAKWKYKNSKPDSLLKMEEECKFDRTPLSGNKDRFSFTMSHRKMLSSKVLKPQTNSSVFGSLQNLKDDKTKPVRDEYEYVSDEGELKIDEFPIRRKKNMVKRDLPFLSDIREPLQPAKKPKFQPLVTKSMDSSDEETLHIDTEARPEVKSRNSKVKKKSGSAAGILDLLQASKQVGGIDYSTNSQPPASPSTQEAIQGMLSMANLSSSESLQQPWSHSQSKNNSHSSQVCRKAGGGGGSKRATKRLPKKPRKSSSIESLDYDDDEQDHMDACFKDSDYVYPSLESEEDNPVFKSRSKKRKSSDDTPYSPTARVGPSVPRQERPARDGARVASIETGLAAAAAKLSHQEEQQKTKKKKKSTKKKALATEELSKLSQDSSSPDHNVDSQDGSLMDHEFSTGTIKFVGGAQPMAPGIFLNQRRPSVSSPNNSTNCTSTNSSGVVKGDRTVPADPKAKRLKKGMATAKQRLGKILKIHRNGKLLL</sequence>
<dbReference type="Gene3D" id="1.20.58.1360">
    <property type="match status" value="1"/>
</dbReference>
<keyword evidence="10" id="KW-0156">Chromatin regulator</keyword>
<dbReference type="PROSITE" id="PS51184">
    <property type="entry name" value="JMJC"/>
    <property type="match status" value="1"/>
</dbReference>
<feature type="compositionally biased region" description="Basic residues" evidence="24">
    <location>
        <begin position="871"/>
        <end position="882"/>
    </location>
</feature>
<feature type="compositionally biased region" description="Basic and acidic residues" evidence="24">
    <location>
        <begin position="1072"/>
        <end position="1083"/>
    </location>
</feature>
<evidence type="ECO:0000256" key="3">
    <source>
        <dbReference type="ARBA" id="ARBA00006942"/>
    </source>
</evidence>
<proteinExistence type="inferred from homology"/>
<dbReference type="SMART" id="SM00558">
    <property type="entry name" value="JmjC"/>
    <property type="match status" value="1"/>
</dbReference>
<dbReference type="Pfam" id="PF17811">
    <property type="entry name" value="JHD"/>
    <property type="match status" value="1"/>
</dbReference>
<evidence type="ECO:0000256" key="13">
    <source>
        <dbReference type="ARBA" id="ARBA00023004"/>
    </source>
</evidence>
<comment type="subcellular location">
    <subcellularLocation>
        <location evidence="2">Chromosome</location>
        <location evidence="2">Centromere</location>
        <location evidence="2">Kinetochore</location>
    </subcellularLocation>
    <subcellularLocation>
        <location evidence="1">Nucleus</location>
        <location evidence="1">Nucleolus</location>
    </subcellularLocation>
</comment>
<comment type="function">
    <text evidence="19">Lysine demethylase that demethylates both histones and non-histone proteins. Mediates demethylation of dimethylated 'Lys-9' of histone H3 (H3K9me2). Recruited to trimethylated 'Lys-4' of histone H3 (H3K4me3) at rDNA promoters and promotes expression of rDNA.</text>
</comment>
<dbReference type="Gene3D" id="3.30.40.10">
    <property type="entry name" value="Zinc/RING finger domain, C3HC4 (zinc finger)"/>
    <property type="match status" value="1"/>
</dbReference>
<evidence type="ECO:0000256" key="11">
    <source>
        <dbReference type="ARBA" id="ARBA00022964"/>
    </source>
</evidence>
<evidence type="ECO:0000256" key="14">
    <source>
        <dbReference type="ARBA" id="ARBA00023015"/>
    </source>
</evidence>
<evidence type="ECO:0000259" key="26">
    <source>
        <dbReference type="PROSITE" id="PS51184"/>
    </source>
</evidence>
<keyword evidence="15" id="KW-0010">Activator</keyword>
<dbReference type="FunFam" id="2.60.120.650:FF:000011">
    <property type="entry name" value="PHD finger protein 2"/>
    <property type="match status" value="1"/>
</dbReference>
<name>A0A1A8MJE6_9TELE</name>
<feature type="region of interest" description="Disordered" evidence="24">
    <location>
        <begin position="489"/>
        <end position="635"/>
    </location>
</feature>